<dbReference type="EMBL" id="HBIJ01023011">
    <property type="protein sequence ID" value="CAE0374302.1"/>
    <property type="molecule type" value="Transcribed_RNA"/>
</dbReference>
<proteinExistence type="predicted"/>
<feature type="compositionally biased region" description="Polar residues" evidence="2">
    <location>
        <begin position="384"/>
        <end position="395"/>
    </location>
</feature>
<feature type="compositionally biased region" description="Polar residues" evidence="2">
    <location>
        <begin position="402"/>
        <end position="411"/>
    </location>
</feature>
<name>A0A7S3NPK9_9STRA</name>
<feature type="region of interest" description="Disordered" evidence="2">
    <location>
        <begin position="371"/>
        <end position="413"/>
    </location>
</feature>
<feature type="coiled-coil region" evidence="1">
    <location>
        <begin position="230"/>
        <end position="363"/>
    </location>
</feature>
<evidence type="ECO:0000256" key="1">
    <source>
        <dbReference type="SAM" id="Coils"/>
    </source>
</evidence>
<accession>A0A7S3NPK9</accession>
<organism evidence="3">
    <name type="scientific">Aureoumbra lagunensis</name>
    <dbReference type="NCBI Taxonomy" id="44058"/>
    <lineage>
        <taxon>Eukaryota</taxon>
        <taxon>Sar</taxon>
        <taxon>Stramenopiles</taxon>
        <taxon>Ochrophyta</taxon>
        <taxon>Pelagophyceae</taxon>
        <taxon>Pelagomonadales</taxon>
        <taxon>Aureoumbra</taxon>
    </lineage>
</organism>
<evidence type="ECO:0000313" key="3">
    <source>
        <dbReference type="EMBL" id="CAE0374302.1"/>
    </source>
</evidence>
<dbReference type="AlphaFoldDB" id="A0A7S3NPK9"/>
<keyword evidence="1" id="KW-0175">Coiled coil</keyword>
<protein>
    <submittedName>
        <fullName evidence="3">Uncharacterized protein</fullName>
    </submittedName>
</protein>
<reference evidence="3" key="1">
    <citation type="submission" date="2021-01" db="EMBL/GenBank/DDBJ databases">
        <authorList>
            <person name="Corre E."/>
            <person name="Pelletier E."/>
            <person name="Niang G."/>
            <person name="Scheremetjew M."/>
            <person name="Finn R."/>
            <person name="Kale V."/>
            <person name="Holt S."/>
            <person name="Cochrane G."/>
            <person name="Meng A."/>
            <person name="Brown T."/>
            <person name="Cohen L."/>
        </authorList>
    </citation>
    <scope>NUCLEOTIDE SEQUENCE</scope>
    <source>
        <strain evidence="3">CCMP1510</strain>
    </source>
</reference>
<gene>
    <name evidence="3" type="ORF">ALAG00032_LOCUS15105</name>
</gene>
<feature type="coiled-coil region" evidence="1">
    <location>
        <begin position="12"/>
        <end position="73"/>
    </location>
</feature>
<evidence type="ECO:0000256" key="2">
    <source>
        <dbReference type="SAM" id="MobiDB-lite"/>
    </source>
</evidence>
<sequence>MAAARRWTSRALNKAMDALDRAETSVLGLNEEDDILNDPRVIEYAENLKEEMREEIEIQRSVFESKIKELQHNDDAQALEAIDTILLKAGIDEKIGKSLKEKINLIAHLLSSLRNNDDKILDSDKEEQILREEITKLRKTFEAARASHEYESARLQDEILFLKSKKQQQINTEQSRLHTLFLQEKCGHDAADACGTAAILLLERRDVKSSTFLATSPSSSTNGDENTMLNMQLRNQLENANQRIQQIEMKLQRAEREAQRAEQARAKLDVVLRSFQKQQKQDQTEVQIELESRLAQLETELGHRDARLADLEAARLYSEQKANRAIDTAAMADAEMHAARAALNAAIAQRDNLARRLVTLIEETRKRTTNQEELLIKQSKTSHDNSSSNNGASSLENKEKSFNASSLQTRSTLEEKKQKGFAALFLDFVDEELERDNTAYCRTRTKPSKR</sequence>